<evidence type="ECO:0000256" key="1">
    <source>
        <dbReference type="SAM" id="SignalP"/>
    </source>
</evidence>
<accession>A0A3N2DQS4</accession>
<sequence length="222" mass="24798">MSFSRLATRHRALTLGALLTLLSANAYTGEAFNDMDPRNNCGCSWQGPFSWIADNVDTIAVVSIASHSGNSMDVNVEQLLKGKTYDKVVRIWGDRGYECRPPVELFPRNSRWLLALQTIDKLPADSFDPFHPDRSFGRIGDYQLPACGAYWLAVEGDRVSGNITSILDWDYTPEMDPVPIAVIKAFIEGKAGYADIIGYSNEITSPEAMMRKSKLWLKNQQD</sequence>
<feature type="chain" id="PRO_5018045103" description="Delta-aminolevulinic acid dehydratase" evidence="1">
    <location>
        <begin position="27"/>
        <end position="222"/>
    </location>
</feature>
<dbReference type="AlphaFoldDB" id="A0A3N2DQS4"/>
<keyword evidence="3" id="KW-1185">Reference proteome</keyword>
<keyword evidence="1" id="KW-0732">Signal</keyword>
<name>A0A3N2DQS4_9GAMM</name>
<dbReference type="EMBL" id="RKHR01000004">
    <property type="protein sequence ID" value="ROS01959.1"/>
    <property type="molecule type" value="Genomic_DNA"/>
</dbReference>
<protein>
    <recommendedName>
        <fullName evidence="4">Delta-aminolevulinic acid dehydratase</fullName>
    </recommendedName>
</protein>
<feature type="signal peptide" evidence="1">
    <location>
        <begin position="1"/>
        <end position="26"/>
    </location>
</feature>
<organism evidence="2 3">
    <name type="scientific">Sinobacterium caligoides</name>
    <dbReference type="NCBI Taxonomy" id="933926"/>
    <lineage>
        <taxon>Bacteria</taxon>
        <taxon>Pseudomonadati</taxon>
        <taxon>Pseudomonadota</taxon>
        <taxon>Gammaproteobacteria</taxon>
        <taxon>Cellvibrionales</taxon>
        <taxon>Spongiibacteraceae</taxon>
        <taxon>Sinobacterium</taxon>
    </lineage>
</organism>
<comment type="caution">
    <text evidence="2">The sequence shown here is derived from an EMBL/GenBank/DDBJ whole genome shotgun (WGS) entry which is preliminary data.</text>
</comment>
<gene>
    <name evidence="2" type="ORF">EDC56_2408</name>
</gene>
<evidence type="ECO:0000313" key="3">
    <source>
        <dbReference type="Proteomes" id="UP000275394"/>
    </source>
</evidence>
<proteinExistence type="predicted"/>
<dbReference type="Proteomes" id="UP000275394">
    <property type="component" value="Unassembled WGS sequence"/>
</dbReference>
<evidence type="ECO:0008006" key="4">
    <source>
        <dbReference type="Google" id="ProtNLM"/>
    </source>
</evidence>
<reference evidence="2 3" key="1">
    <citation type="submission" date="2018-11" db="EMBL/GenBank/DDBJ databases">
        <title>Genomic Encyclopedia of Type Strains, Phase IV (KMG-IV): sequencing the most valuable type-strain genomes for metagenomic binning, comparative biology and taxonomic classification.</title>
        <authorList>
            <person name="Goeker M."/>
        </authorList>
    </citation>
    <scope>NUCLEOTIDE SEQUENCE [LARGE SCALE GENOMIC DNA]</scope>
    <source>
        <strain evidence="2 3">DSM 100316</strain>
    </source>
</reference>
<evidence type="ECO:0000313" key="2">
    <source>
        <dbReference type="EMBL" id="ROS01959.1"/>
    </source>
</evidence>